<comment type="caution">
    <text evidence="1">The sequence shown here is derived from an EMBL/GenBank/DDBJ whole genome shotgun (WGS) entry which is preliminary data.</text>
</comment>
<protein>
    <submittedName>
        <fullName evidence="1">Uncharacterized protein</fullName>
    </submittedName>
</protein>
<dbReference type="AlphaFoldDB" id="A0A7J4ITW1"/>
<evidence type="ECO:0000313" key="1">
    <source>
        <dbReference type="EMBL" id="HIH07809.1"/>
    </source>
</evidence>
<dbReference type="Proteomes" id="UP000577419">
    <property type="component" value="Unassembled WGS sequence"/>
</dbReference>
<gene>
    <name evidence="1" type="ORF">HA237_00395</name>
</gene>
<dbReference type="EMBL" id="DUFG01000003">
    <property type="protein sequence ID" value="HIH07809.1"/>
    <property type="molecule type" value="Genomic_DNA"/>
</dbReference>
<sequence>MAFKFYREGLGSLKKGITKSGFPRIGSRPRKPLKKVVALRADPPTLLSVKRLSELVKQDSQEQVNLFRELARQFGYRPSPSKKLELWQKMNKVAAKSWGVNLNSQGLFTRSMIPKKFSTKTR</sequence>
<reference evidence="2" key="1">
    <citation type="journal article" date="2020" name="bioRxiv">
        <title>A rank-normalized archaeal taxonomy based on genome phylogeny resolves widespread incomplete and uneven classifications.</title>
        <authorList>
            <person name="Rinke C."/>
            <person name="Chuvochina M."/>
            <person name="Mussig A.J."/>
            <person name="Chaumeil P.-A."/>
            <person name="Waite D.W."/>
            <person name="Whitman W.B."/>
            <person name="Parks D.H."/>
            <person name="Hugenholtz P."/>
        </authorList>
    </citation>
    <scope>NUCLEOTIDE SEQUENCE [LARGE SCALE GENOMIC DNA]</scope>
</reference>
<proteinExistence type="predicted"/>
<organism evidence="1 2">
    <name type="scientific">Candidatus Iainarchaeum sp</name>
    <dbReference type="NCBI Taxonomy" id="3101447"/>
    <lineage>
        <taxon>Archaea</taxon>
        <taxon>Candidatus Iainarchaeota</taxon>
        <taxon>Candidatus Iainarchaeia</taxon>
        <taxon>Candidatus Iainarchaeales</taxon>
        <taxon>Candidatus Iainarchaeaceae</taxon>
        <taxon>Candidatus Iainarchaeum</taxon>
    </lineage>
</organism>
<name>A0A7J4ITW1_9ARCH</name>
<evidence type="ECO:0000313" key="2">
    <source>
        <dbReference type="Proteomes" id="UP000577419"/>
    </source>
</evidence>
<accession>A0A7J4ITW1</accession>